<evidence type="ECO:0000313" key="2">
    <source>
        <dbReference type="EMBL" id="OHU93469.1"/>
    </source>
</evidence>
<dbReference type="EMBL" id="MNAN01000037">
    <property type="protein sequence ID" value="OHU93469.1"/>
    <property type="molecule type" value="Genomic_DNA"/>
</dbReference>
<dbReference type="STRING" id="327939.BIW53_19120"/>
<reference evidence="2 3" key="1">
    <citation type="submission" date="2016-10" db="EMBL/GenBank/DDBJ databases">
        <title>Pseudoalteromonas amylolytica sp. nov., isolated from the surface seawater.</title>
        <authorList>
            <person name="Wu Y.-H."/>
            <person name="Cheng H."/>
            <person name="Jin X.-B."/>
            <person name="Wang C.-S."/>
            <person name="Xu X.-W."/>
        </authorList>
    </citation>
    <scope>NUCLEOTIDE SEQUENCE [LARGE SCALE GENOMIC DNA]</scope>
    <source>
        <strain evidence="2 3">JCM 12483</strain>
    </source>
</reference>
<feature type="domain" description="Dystroglycan-type cadherin-like" evidence="1">
    <location>
        <begin position="901"/>
        <end position="1002"/>
    </location>
</feature>
<dbReference type="InterPro" id="IPR038081">
    <property type="entry name" value="CalX-like_sf"/>
</dbReference>
<dbReference type="GO" id="GO:0016020">
    <property type="term" value="C:membrane"/>
    <property type="evidence" value="ECO:0007669"/>
    <property type="project" value="InterPro"/>
</dbReference>
<protein>
    <recommendedName>
        <fullName evidence="1">Dystroglycan-type cadherin-like domain-containing protein</fullName>
    </recommendedName>
</protein>
<dbReference type="OrthoDB" id="5242130at2"/>
<dbReference type="InterPro" id="IPR006644">
    <property type="entry name" value="Cadg"/>
</dbReference>
<dbReference type="Pfam" id="PF05345">
    <property type="entry name" value="He_PIG"/>
    <property type="match status" value="3"/>
</dbReference>
<dbReference type="NCBIfam" id="NF012211">
    <property type="entry name" value="tand_rpt_95"/>
    <property type="match status" value="13"/>
</dbReference>
<dbReference type="GO" id="GO:0005509">
    <property type="term" value="F:calcium ion binding"/>
    <property type="evidence" value="ECO:0007669"/>
    <property type="project" value="InterPro"/>
</dbReference>
<accession>A0A1S1N0E2</accession>
<feature type="domain" description="Dystroglycan-type cadherin-like" evidence="1">
    <location>
        <begin position="1007"/>
        <end position="1098"/>
    </location>
</feature>
<evidence type="ECO:0000259" key="1">
    <source>
        <dbReference type="SMART" id="SM00736"/>
    </source>
</evidence>
<dbReference type="InterPro" id="IPR053784">
    <property type="entry name" value="Choice_anch_U_dom"/>
</dbReference>
<feature type="domain" description="Dystroglycan-type cadherin-like" evidence="1">
    <location>
        <begin position="1784"/>
        <end position="1871"/>
    </location>
</feature>
<dbReference type="InterPro" id="IPR013783">
    <property type="entry name" value="Ig-like_fold"/>
</dbReference>
<dbReference type="Proteomes" id="UP000180253">
    <property type="component" value="Unassembled WGS sequence"/>
</dbReference>
<dbReference type="RefSeq" id="WP_070993625.1">
    <property type="nucleotide sequence ID" value="NZ_CBCSHD010000012.1"/>
</dbReference>
<proteinExistence type="predicted"/>
<dbReference type="Pfam" id="PF17963">
    <property type="entry name" value="Big_9"/>
    <property type="match status" value="15"/>
</dbReference>
<dbReference type="PANTHER" id="PTHR34720">
    <property type="entry name" value="MICROCYSTIN DEPENDENT PROTEIN"/>
    <property type="match status" value="1"/>
</dbReference>
<dbReference type="Gene3D" id="2.60.40.2810">
    <property type="match status" value="4"/>
</dbReference>
<dbReference type="NCBIfam" id="NF041766">
    <property type="entry name" value="choice_anch_U"/>
    <property type="match status" value="1"/>
</dbReference>
<keyword evidence="3" id="KW-1185">Reference proteome</keyword>
<dbReference type="SUPFAM" id="SSF49313">
    <property type="entry name" value="Cadherin-like"/>
    <property type="match status" value="5"/>
</dbReference>
<sequence length="2761" mass="296815">MDTNQKEWLTRSFFLNNHINKLRLRQAFTVPIGITMLVSSQVNALECDFVSADQTHINASSFLSTLYCANGFAHVGHILSATYTSEGRLLEYANIDEEMPSQLAIGELYTFTNSNSTTQPKQSVTARWTEEGWKEQFLQTEPAELTQIYLSSESIQRNIYSSLIIQSDAYAHDYQLIEGEHDNALFAVDYNSLRLKDPYSTDIGSYTISIEARAGYSPETSLTQTFTIEVTDSPILHGFPKTEVYQGENYYFSPLSTELYHGYSYFIKNKPDWIRFDISTGSLSGVPTTDDIGTTEPITIAVTDGIQAFELKPFSITVKDYDYIPKIGHYSWGHYLNFYSGIPLRIYPELIENKDSDPLTYSLLNAPQWLSIDEKTGIVSGTPPQTFSGNVESMMVAVTDGHYTSHSLINSLYVQPLELEQLELTQKADIVYDLTPSQYINEEEGLRNYFDLDPELQYGLFKLINTSLAPNEGSIHLGSSGAFNVTLHNTAAISSVTFDFVIEVNGKNSKIFTATANINEGSDEWIQTDEINSFEDNEVIIDVLDNDKISDLTRAQNTLQITTKPYNGQAIVDNGVIRYTPDPNTFGRDTFQYSFMDAYGVLHPSSYVYINVQFVNDLPTFDSDSIGVLEDGQSQTITLRNLTSDVEETVPSGAITLINPPNKGTFSFNLQDESVTYQPYPNATGEDFLQFTVTDSMGGVSAPGKITFNIEPVNDIPVAENDHIVMLEDSIAQLDVLQNDTDIEDERFLAANITLEDKGQGVGEYELAQVVVSEEGLLEITPKANLSGQFSFSYTVADSDGAVSEPAQVNITITALNDAPVASALNISGHEDGSITTSLSATDVDSHSLTYHLFEQPTHGTLSLEGNVATYVPNAHYNGQDSFTFTVSDGALTSLPATVSISIAAIEDAPTIAGSPQTSVNQDQDYLFIPSSHDNDLDVLTFVIDNKPSWADFNTTTGALFGTPTNDDVGGYENIIIKVSDGTQQVQLAPFSIMVENINDLPQLSGVPSNSIEEDSEYVFTPVLIDPDQGDTHTFTITNKPTWASFDTQTGTLSGTPLDEHVGITESIVISVKDSAKNSQNVSLEAFDLEVTNSNDAPIAYGFAFSLNEGDMLSVTPAQGLLSTAHDDDIDSGDTLHVELINTALSGELTLSQDGAFNYAHNGSETHQDVFTYVVKDNSGAVSAIQTVNLTITAVEDAPVANNDSASTDEDTPTTFSLIENDVDAEQNLVPASTHIITPPENGSVTIENGVVVYTPNTNFHGMDSFTYKVKDATQLSSELATASVTVNSVNDAPVASNINVEVNEDTSSEIINIRQLTTDDDDTYPNGQIELITQPSLGSVSLDQEKGTFVYTPAANLVGTDTFSYTISDSEGLASNEATIAVNIGAINDRPIVENDTVTTDEDTSVTLNILANDSDVEDTGFNGANITLEDQGQGPGIFELATVSVNPEGTLTIEPLQDKFGELNFTYTLTDSEGLTSAAANVTATITSVNDAPVAIDNEAIVEEDGFFEINVLGNDIDVDIDAEQSNDYLDTSSTTVVTEPLNGTAQVTQSGHIVYSPNANFNGEDSFTYTVQDSYGMVSNQATVRVTVSAINDAPQAHSNDITLNEDSNVEITLSGTDEEQSALTFDITRQPSNGVLTQLSEAVWSYAPNPDYHGEDSFSFTANDGQLSSAPALVNISVQPINDAPHATNMSVQTSEENTLTISLEGSDVDNQTLSYSIVAEPANGSVSLQGNIVSYIPNTDFVGKDTFMYVSNDGQLNSSAANVEIDVTNVNDAPQITGVPATNIGRGSVYSFTPTVTDIDSGSFTFGITNKPDWAMFDTLTGTLAGTPTRNDVGITRNIEISVSDSEHTSSLAPFDIEVTFANTPPRSESQSIFVAEDGTTSFIPQIFDVDGDALSVVIIQQPTSGSVSVQGNTISYTPNADFNGKDAFSYQADDGADKSSESSILVTVEPVNDMPQANDDDFEFTAIESNRYSLDVLANDNDVDQQPLTLVGAQASIGTVTISNSQLVYQAANSSATTATIDYVIADSEQARSTATAIVKITSTQAGLPQITAPSDINIDAQGLFTKADLGVAAATDLNGNDLPVSLVNSKRVFKPGKHLVYWQTEDAQGRQATAVQQVLVQPIVSIVPGQTISEGNHYTLEISLNGDAPIYPVTVPYVISGTANELDHSLNSGEVEITQGRSATLSFDVYQDAQPEEDETLIVTLGADINTESSSQSAVFTIAQGNIAPELTLKVSQQAQNRTLIAKDQGNVSIKALFSDINQGDVLTINWQSSALEIENTSTSADLFEFSPALLNEGVYTITATVSDNGEPALNSSKTVHIEVIEQFAPLGNQDSDGDMIPDNEEGYSDSDGDGIADYLDAIDQPNVLQSQAGSIDGFLIEAQHGISLRKGVTVSQNISGGARLLSSELPEDDNAQNVGGLYDFIASGLAKAGDIFTVVLPQYEPIPANAIYRKYKHGQWHNFNTEQGDSVMSAPGEQGYCPAPGSILWQPGLTAGHWCIKLNIADGGANDDDGIANKQVVDPSGMAVVLDGNHPPVATPDEIKVKAGKRTRLNLLDNDSDPDNDAITLYSVQSELGEIDSHDDVIYLTTPDNYIGDISVNYMIVDTKGASANGVATVTTYINSAPLAHADVATTTLNSTIDIDVLANDTDQDGDDLTIIKSSADKGKVSVTDTGMIRFTPEVDFSGVATVSYTIADGEGAVASAEVKVTVTNDSKETSKTDSSVTQRKSSGSFGVLLMFILCSVTAMRRVSR</sequence>
<dbReference type="PANTHER" id="PTHR34720:SF9">
    <property type="entry name" value="BLR4714 PROTEIN"/>
    <property type="match status" value="1"/>
</dbReference>
<dbReference type="InterPro" id="IPR015919">
    <property type="entry name" value="Cadherin-like_sf"/>
</dbReference>
<organism evidence="2 3">
    <name type="scientific">Pseudoalteromonas byunsanensis</name>
    <dbReference type="NCBI Taxonomy" id="327939"/>
    <lineage>
        <taxon>Bacteria</taxon>
        <taxon>Pseudomonadati</taxon>
        <taxon>Pseudomonadota</taxon>
        <taxon>Gammaproteobacteria</taxon>
        <taxon>Alteromonadales</taxon>
        <taxon>Pseudoalteromonadaceae</taxon>
        <taxon>Pseudoalteromonas</taxon>
    </lineage>
</organism>
<dbReference type="SUPFAM" id="SSF141072">
    <property type="entry name" value="CalX-like"/>
    <property type="match status" value="1"/>
</dbReference>
<dbReference type="Gene3D" id="2.60.40.3440">
    <property type="match status" value="6"/>
</dbReference>
<dbReference type="Gene3D" id="2.60.40.10">
    <property type="entry name" value="Immunoglobulins"/>
    <property type="match status" value="5"/>
</dbReference>
<dbReference type="Gene3D" id="2.60.40.2030">
    <property type="match status" value="1"/>
</dbReference>
<name>A0A1S1N0E2_9GAMM</name>
<dbReference type="SMART" id="SM00736">
    <property type="entry name" value="CADG"/>
    <property type="match status" value="3"/>
</dbReference>
<evidence type="ECO:0000313" key="3">
    <source>
        <dbReference type="Proteomes" id="UP000180253"/>
    </source>
</evidence>
<gene>
    <name evidence="2" type="ORF">BIW53_19120</name>
</gene>
<comment type="caution">
    <text evidence="2">The sequence shown here is derived from an EMBL/GenBank/DDBJ whole genome shotgun (WGS) entry which is preliminary data.</text>
</comment>